<feature type="region of interest" description="Disordered" evidence="1">
    <location>
        <begin position="136"/>
        <end position="159"/>
    </location>
</feature>
<dbReference type="InterPro" id="IPR007110">
    <property type="entry name" value="Ig-like_dom"/>
</dbReference>
<feature type="compositionally biased region" description="Basic and acidic residues" evidence="1">
    <location>
        <begin position="222"/>
        <end position="231"/>
    </location>
</feature>
<gene>
    <name evidence="7" type="primary">LOC103369871</name>
</gene>
<dbReference type="InterPro" id="IPR036179">
    <property type="entry name" value="Ig-like_dom_sf"/>
</dbReference>
<accession>A0A3B5AXZ1</accession>
<protein>
    <submittedName>
        <fullName evidence="5 7">Hepatitis A virus cellular receptor 2 homolog</fullName>
    </submittedName>
</protein>
<dbReference type="GO" id="GO:0043277">
    <property type="term" value="P:apoptotic cell clearance"/>
    <property type="evidence" value="ECO:0007669"/>
    <property type="project" value="TreeGrafter"/>
</dbReference>
<organism evidence="5">
    <name type="scientific">Stegastes partitus</name>
    <name type="common">bicolor damselfish</name>
    <dbReference type="NCBI Taxonomy" id="144197"/>
    <lineage>
        <taxon>Eukaryota</taxon>
        <taxon>Metazoa</taxon>
        <taxon>Chordata</taxon>
        <taxon>Craniata</taxon>
        <taxon>Vertebrata</taxon>
        <taxon>Euteleostomi</taxon>
        <taxon>Actinopterygii</taxon>
        <taxon>Neopterygii</taxon>
        <taxon>Teleostei</taxon>
        <taxon>Neoteleostei</taxon>
        <taxon>Acanthomorphata</taxon>
        <taxon>Ovalentaria</taxon>
        <taxon>Pomacentridae</taxon>
        <taxon>Stegastes</taxon>
    </lineage>
</organism>
<dbReference type="Pfam" id="PF07686">
    <property type="entry name" value="V-set"/>
    <property type="match status" value="1"/>
</dbReference>
<feature type="region of interest" description="Disordered" evidence="1">
    <location>
        <begin position="222"/>
        <end position="241"/>
    </location>
</feature>
<keyword evidence="7" id="KW-0675">Receptor</keyword>
<dbReference type="OrthoDB" id="434099at2759"/>
<dbReference type="InterPro" id="IPR013106">
    <property type="entry name" value="Ig_V-set"/>
</dbReference>
<dbReference type="InterPro" id="IPR013783">
    <property type="entry name" value="Ig-like_fold"/>
</dbReference>
<evidence type="ECO:0000256" key="2">
    <source>
        <dbReference type="SAM" id="Phobius"/>
    </source>
</evidence>
<dbReference type="GO" id="GO:0060097">
    <property type="term" value="P:cytoskeletal rearrangement involved in phagocytosis, engulfment"/>
    <property type="evidence" value="ECO:0007669"/>
    <property type="project" value="TreeGrafter"/>
</dbReference>
<dbReference type="AlphaFoldDB" id="A0A3B5AXZ1"/>
<dbReference type="InterPro" id="IPR003599">
    <property type="entry name" value="Ig_sub"/>
</dbReference>
<feature type="signal peptide" evidence="3">
    <location>
        <begin position="1"/>
        <end position="23"/>
    </location>
</feature>
<dbReference type="GeneID" id="103369871"/>
<feature type="compositionally biased region" description="Acidic residues" evidence="1">
    <location>
        <begin position="232"/>
        <end position="241"/>
    </location>
</feature>
<evidence type="ECO:0000256" key="3">
    <source>
        <dbReference type="SAM" id="SignalP"/>
    </source>
</evidence>
<dbReference type="PANTHER" id="PTHR46608:SF3">
    <property type="entry name" value="T-CELL IMMUNOGLOBULIN AND MUCIN DOMAIN-CONTAINING PROTEIN 4"/>
    <property type="match status" value="1"/>
</dbReference>
<reference evidence="5" key="1">
    <citation type="submission" date="2023-09" db="UniProtKB">
        <authorList>
            <consortium name="Ensembl"/>
        </authorList>
    </citation>
    <scope>IDENTIFICATION</scope>
</reference>
<keyword evidence="2" id="KW-0472">Membrane</keyword>
<feature type="chain" id="PRO_5044592070" evidence="3">
    <location>
        <begin position="24"/>
        <end position="241"/>
    </location>
</feature>
<evidence type="ECO:0000313" key="5">
    <source>
        <dbReference type="Ensembl" id="ENSSPAP00000025321.1"/>
    </source>
</evidence>
<dbReference type="PANTHER" id="PTHR46608">
    <property type="entry name" value="T-CELL IMMUNOGLOBULIN AND MUCIN DOMAIN-CONTAINING PROTEIN 4"/>
    <property type="match status" value="1"/>
</dbReference>
<dbReference type="Ensembl" id="ENSSPAT00000025738.1">
    <property type="protein sequence ID" value="ENSSPAP00000025321.1"/>
    <property type="gene ID" value="ENSSPAG00000019145.1"/>
</dbReference>
<dbReference type="RefSeq" id="XP_008296934.1">
    <property type="nucleotide sequence ID" value="XM_008298712.1"/>
</dbReference>
<reference evidence="7" key="2">
    <citation type="submission" date="2025-04" db="UniProtKB">
        <authorList>
            <consortium name="RefSeq"/>
        </authorList>
    </citation>
    <scope>IDENTIFICATION</scope>
</reference>
<keyword evidence="3" id="KW-0732">Signal</keyword>
<sequence length="241" mass="26067">MLLLLHTFSSIGLLSAVLPGVLAVTMETAVGVAGQVVTLPCRHETANQRGVEVCWGRGKPSLFTCHNTVIDSNGQQITYRRSHRFSLSPSSSLSISSSQPSDAGLYHCRVQLPGLFNDQTSSVHLIIIDPRPAVSSEHSEVSDDKGNLNAPQTTAGDITEGGDVTGGAPTEPMVAQVQPVQQQEHVNTLQMFVGNTMRLSFIVFIPALLLTAAFRVWRLKQRSESDRRTDQSEEEEGSSSV</sequence>
<evidence type="ECO:0000256" key="1">
    <source>
        <dbReference type="SAM" id="MobiDB-lite"/>
    </source>
</evidence>
<dbReference type="PROSITE" id="PS50835">
    <property type="entry name" value="IG_LIKE"/>
    <property type="match status" value="1"/>
</dbReference>
<dbReference type="GeneTree" id="ENSGT00940000170476"/>
<dbReference type="SMART" id="SM00409">
    <property type="entry name" value="IG"/>
    <property type="match status" value="1"/>
</dbReference>
<evidence type="ECO:0000313" key="7">
    <source>
        <dbReference type="RefSeq" id="XP_008296934.1"/>
    </source>
</evidence>
<keyword evidence="2" id="KW-0812">Transmembrane</keyword>
<dbReference type="Proteomes" id="UP000694891">
    <property type="component" value="Unplaced"/>
</dbReference>
<evidence type="ECO:0000259" key="4">
    <source>
        <dbReference type="PROSITE" id="PS50835"/>
    </source>
</evidence>
<keyword evidence="2" id="KW-1133">Transmembrane helix</keyword>
<feature type="transmembrane region" description="Helical" evidence="2">
    <location>
        <begin position="199"/>
        <end position="217"/>
    </location>
</feature>
<keyword evidence="6" id="KW-1185">Reference proteome</keyword>
<feature type="domain" description="Ig-like" evidence="4">
    <location>
        <begin position="19"/>
        <end position="124"/>
    </location>
</feature>
<dbReference type="GO" id="GO:0001786">
    <property type="term" value="F:phosphatidylserine binding"/>
    <property type="evidence" value="ECO:0007669"/>
    <property type="project" value="TreeGrafter"/>
</dbReference>
<dbReference type="STRING" id="144197.ENSSPAP00000025321"/>
<dbReference type="SUPFAM" id="SSF48726">
    <property type="entry name" value="Immunoglobulin"/>
    <property type="match status" value="1"/>
</dbReference>
<proteinExistence type="predicted"/>
<name>A0A3B5AXZ1_9TELE</name>
<feature type="compositionally biased region" description="Basic and acidic residues" evidence="1">
    <location>
        <begin position="137"/>
        <end position="146"/>
    </location>
</feature>
<evidence type="ECO:0000313" key="6">
    <source>
        <dbReference type="Proteomes" id="UP000694891"/>
    </source>
</evidence>
<dbReference type="Gene3D" id="2.60.40.10">
    <property type="entry name" value="Immunoglobulins"/>
    <property type="match status" value="1"/>
</dbReference>